<dbReference type="GO" id="GO:0016604">
    <property type="term" value="C:nuclear body"/>
    <property type="evidence" value="ECO:0007669"/>
    <property type="project" value="TreeGrafter"/>
</dbReference>
<dbReference type="PANTHER" id="PTHR10887:SF502">
    <property type="entry name" value="ENHANCED RNAI (RNA INTERFERENCE)"/>
    <property type="match status" value="1"/>
</dbReference>
<name>A0A8R1IF67_CAEJA</name>
<keyword evidence="3" id="KW-1185">Reference proteome</keyword>
<evidence type="ECO:0000313" key="2">
    <source>
        <dbReference type="EnsemblMetazoa" id="CJA25271.1"/>
    </source>
</evidence>
<reference evidence="3" key="1">
    <citation type="submission" date="2010-08" db="EMBL/GenBank/DDBJ databases">
        <authorList>
            <consortium name="Caenorhabditis japonica Sequencing Consortium"/>
            <person name="Wilson R.K."/>
        </authorList>
    </citation>
    <scope>NUCLEOTIDE SEQUENCE [LARGE SCALE GENOMIC DNA]</scope>
    <source>
        <strain evidence="3">DF5081</strain>
    </source>
</reference>
<dbReference type="Pfam" id="PF13087">
    <property type="entry name" value="AAA_12"/>
    <property type="match status" value="1"/>
</dbReference>
<dbReference type="GO" id="GO:0006369">
    <property type="term" value="P:termination of RNA polymerase II transcription"/>
    <property type="evidence" value="ECO:0007669"/>
    <property type="project" value="TreeGrafter"/>
</dbReference>
<dbReference type="AlphaFoldDB" id="A0A8R1IF67"/>
<feature type="domain" description="DNA2/NAM7 helicase-like C-terminal" evidence="1">
    <location>
        <begin position="18"/>
        <end position="158"/>
    </location>
</feature>
<dbReference type="InterPro" id="IPR045055">
    <property type="entry name" value="DNA2/NAM7-like"/>
</dbReference>
<dbReference type="EnsemblMetazoa" id="CJA25271.1">
    <property type="protein sequence ID" value="CJA25271.1"/>
    <property type="gene ID" value="WBGene00180843"/>
</dbReference>
<organism evidence="2 3">
    <name type="scientific">Caenorhabditis japonica</name>
    <dbReference type="NCBI Taxonomy" id="281687"/>
    <lineage>
        <taxon>Eukaryota</taxon>
        <taxon>Metazoa</taxon>
        <taxon>Ecdysozoa</taxon>
        <taxon>Nematoda</taxon>
        <taxon>Chromadorea</taxon>
        <taxon>Rhabditida</taxon>
        <taxon>Rhabditina</taxon>
        <taxon>Rhabditomorpha</taxon>
        <taxon>Rhabditoidea</taxon>
        <taxon>Rhabditidae</taxon>
        <taxon>Peloderinae</taxon>
        <taxon>Caenorhabditis</taxon>
    </lineage>
</organism>
<dbReference type="InterPro" id="IPR027417">
    <property type="entry name" value="P-loop_NTPase"/>
</dbReference>
<dbReference type="InterPro" id="IPR041679">
    <property type="entry name" value="DNA2/NAM7-like_C"/>
</dbReference>
<dbReference type="CDD" id="cd18808">
    <property type="entry name" value="SF1_C_Upf1"/>
    <property type="match status" value="1"/>
</dbReference>
<dbReference type="PANTHER" id="PTHR10887">
    <property type="entry name" value="DNA2/NAM7 HELICASE FAMILY"/>
    <property type="match status" value="1"/>
</dbReference>
<dbReference type="SUPFAM" id="SSF52540">
    <property type="entry name" value="P-loop containing nucleoside triphosphate hydrolases"/>
    <property type="match status" value="1"/>
</dbReference>
<sequence length="260" mass="30616">MVLIDTSFDVDPNISPKTWERAVYQDANSENNSLNNTHSNKSFANLREGEIIVEYYMNLRSRGMELSEIAIITPYRAQMDCIADLFREKIRESKEEDDFNLEDINLGTVDSYQGQEFSVVLFSMVRSNPKFNLGFVSDLRRLNVAITRAKYQFMLVGNGVMLYKSHNEFIRKLFYYFQSNKRRFPPSIVFNEIVPFDNDMVKNNFGARFTEFIARCNDPEMIQHCHEFNRRGDTMEHRQKIRDRHRAERFGNSRSIIAPN</sequence>
<dbReference type="InterPro" id="IPR047187">
    <property type="entry name" value="SF1_C_Upf1"/>
</dbReference>
<dbReference type="Proteomes" id="UP000005237">
    <property type="component" value="Unassembled WGS sequence"/>
</dbReference>
<proteinExistence type="predicted"/>
<evidence type="ECO:0000313" key="3">
    <source>
        <dbReference type="Proteomes" id="UP000005237"/>
    </source>
</evidence>
<dbReference type="GO" id="GO:0001147">
    <property type="term" value="F:transcription termination site sequence-specific DNA binding"/>
    <property type="evidence" value="ECO:0007669"/>
    <property type="project" value="TreeGrafter"/>
</dbReference>
<reference evidence="2" key="2">
    <citation type="submission" date="2022-06" db="UniProtKB">
        <authorList>
            <consortium name="EnsemblMetazoa"/>
        </authorList>
    </citation>
    <scope>IDENTIFICATION</scope>
    <source>
        <strain evidence="2">DF5081</strain>
    </source>
</reference>
<evidence type="ECO:0000259" key="1">
    <source>
        <dbReference type="Pfam" id="PF13087"/>
    </source>
</evidence>
<dbReference type="Gene3D" id="3.40.50.300">
    <property type="entry name" value="P-loop containing nucleotide triphosphate hydrolases"/>
    <property type="match status" value="1"/>
</dbReference>
<protein>
    <submittedName>
        <fullName evidence="2">AAA_12 domain-containing protein</fullName>
    </submittedName>
</protein>
<accession>A0A8R1IF67</accession>